<keyword evidence="4" id="KW-1185">Reference proteome</keyword>
<keyword evidence="1" id="KW-0175">Coiled coil</keyword>
<name>A0A3M7R7R6_BRAPC</name>
<feature type="compositionally biased region" description="Basic and acidic residues" evidence="2">
    <location>
        <begin position="1100"/>
        <end position="1135"/>
    </location>
</feature>
<proteinExistence type="predicted"/>
<dbReference type="EMBL" id="REGN01004041">
    <property type="protein sequence ID" value="RNA19454.1"/>
    <property type="molecule type" value="Genomic_DNA"/>
</dbReference>
<dbReference type="Proteomes" id="UP000276133">
    <property type="component" value="Unassembled WGS sequence"/>
</dbReference>
<feature type="coiled-coil region" evidence="1">
    <location>
        <begin position="402"/>
        <end position="516"/>
    </location>
</feature>
<feature type="compositionally biased region" description="Polar residues" evidence="2">
    <location>
        <begin position="1136"/>
        <end position="1146"/>
    </location>
</feature>
<accession>A0A3M7R7R6</accession>
<dbReference type="STRING" id="10195.A0A3M7R7R6"/>
<comment type="caution">
    <text evidence="3">The sequence shown here is derived from an EMBL/GenBank/DDBJ whole genome shotgun (WGS) entry which is preliminary data.</text>
</comment>
<sequence>MENILNSKKNLLENYNDQLSSNNTQLIILRDQIELKKKAVDKEQYDSTFEQDRIRFDHSFLIEERRAHFFKLLNLQQSGLKIFSNMIKFESKVDTLIKVILDIVAKNLTNFSMLDYDDVTMLQAVETQEQNFQNMRKYLFSSENVINQNLINQLVARMIEFNYVQKDFIDKCVLFNDVNNNLKQNQYAIYQYLDIFLVLELSSSSVDNEKNKCQNLIQNLLYEEYLSFMCEHIYSIHTGFEVKSSDITALSNCYKDLNKLDLKADEEEKIFLKKITDYAKKKNTNTLDQIVCSNFSFLNEYFDGLEDHSEEQIEIKASISFWKNVLCKRMAYILNEETERRKNLALSKIETTNQSDTLLNKEFDLYNQKIEQLESSISEKLKVLSDIDYKIAEKQEQSSILEKSYSEQIDELDAEILRMQESLKIKEKDLKAIEKSGASQEASMEKLRTNIEQVKARKLQLEKKANVLKEKIDELKKNENTLLKDKAQYVSEICCCNSEKKLIQDQQNQLEKQIEETLAWKNFIQMVYDRLLDDKHAFKQRASLINLLNEFKNLTECYTILVKELNIEQVNRTVEHIASRNEPKRRIEIQSCLQKLLAEPNVTLGKDSLNNQNLISIDALNIYFEHVLTGLKIFLSKEIDKFDLYFDSDNFDFLTIRSKNMTYDIFFKQNLDPSLKRLIDKKLRINYLFEQIYETDDFFLEPQCLLHNKNNKLKPFILGNYKEFFSHIVKSVKILAGNNIFVIEKSIELKGTNLAMIAAQNIVLPDAFKIDTSGQNGQEFKYDQAFSFSSIKQEAELLTCGKNGVNGFDGSSGQNGGHIYLRAENQIINLDKIELLNSRGGNGAVGQKGGNGQKGGKGQDIGDAKAEDFTMCVKNPAFSAAFAREPGFSLETGEFTLTSEISGNGGDAGQAGFGGQEGLFGQITLIDCDDNLSTNADVNSAESKFESSASLKPFLDSLISSNRILVENGEQGKNAEINGVHGGDAGEPGTYGNDNVIYDSGLFSKKGDFSNYLGNGGSESIFENPDSYALNSVMYTLVKLIGSLTLIGFSWFLAPFYGYLIYETFSGLKVQQRQSTAVKSKNHKGEIHFENRYCDKKPIKQDADLTERRSTDKSKGKNGEKSQLKKETSRQEHSKASASKNLFTDNAENALDMKKLMQLENDQSKEQTIELLDNQVKKDKENKSVQNKLEQNQIEQNNYRTQLEQTNRSIDECESEEQGLQNQYLNETSSYLDLIKQKSAKQIQFDLSVSEVKSKYEVKSSIGSSFTQIKSHIELTSEQLSNEKSAIVMNLEKLENEKKSIANKINDLFVQELDNVKFQSDQTKEINKLNEIQKNVLKEQNEEKKSQLSQETMLIKEFKTESKTSSQKTKPELIQISQRSISNHKYKSLFGFLARFRFFKKAPSLKDLIKHIEQTQYSINSSNDMLGKLEFVIEVLPFLKENEQFPELIKIFNAIVENNSIFTILYEQISVNYWSLEDVVDFETIQANDNYDDDDDDNYDDDDEEDVDKIESLSIYSLELSIVKKLQQTLLHNVALDATNKFFKKRKV</sequence>
<evidence type="ECO:0000256" key="2">
    <source>
        <dbReference type="SAM" id="MobiDB-lite"/>
    </source>
</evidence>
<gene>
    <name evidence="3" type="ORF">BpHYR1_037289</name>
</gene>
<protein>
    <submittedName>
        <fullName evidence="3">Uncharacterized protein</fullName>
    </submittedName>
</protein>
<organism evidence="3 4">
    <name type="scientific">Brachionus plicatilis</name>
    <name type="common">Marine rotifer</name>
    <name type="synonym">Brachionus muelleri</name>
    <dbReference type="NCBI Taxonomy" id="10195"/>
    <lineage>
        <taxon>Eukaryota</taxon>
        <taxon>Metazoa</taxon>
        <taxon>Spiralia</taxon>
        <taxon>Gnathifera</taxon>
        <taxon>Rotifera</taxon>
        <taxon>Eurotatoria</taxon>
        <taxon>Monogononta</taxon>
        <taxon>Pseudotrocha</taxon>
        <taxon>Ploima</taxon>
        <taxon>Brachionidae</taxon>
        <taxon>Brachionus</taxon>
    </lineage>
</organism>
<evidence type="ECO:0000256" key="1">
    <source>
        <dbReference type="SAM" id="Coils"/>
    </source>
</evidence>
<reference evidence="3 4" key="1">
    <citation type="journal article" date="2018" name="Sci. Rep.">
        <title>Genomic signatures of local adaptation to the degree of environmental predictability in rotifers.</title>
        <authorList>
            <person name="Franch-Gras L."/>
            <person name="Hahn C."/>
            <person name="Garcia-Roger E.M."/>
            <person name="Carmona M.J."/>
            <person name="Serra M."/>
            <person name="Gomez A."/>
        </authorList>
    </citation>
    <scope>NUCLEOTIDE SEQUENCE [LARGE SCALE GENOMIC DNA]</scope>
    <source>
        <strain evidence="3">HYR1</strain>
    </source>
</reference>
<evidence type="ECO:0000313" key="3">
    <source>
        <dbReference type="EMBL" id="RNA19454.1"/>
    </source>
</evidence>
<feature type="region of interest" description="Disordered" evidence="2">
    <location>
        <begin position="1100"/>
        <end position="1146"/>
    </location>
</feature>
<feature type="coiled-coil region" evidence="1">
    <location>
        <begin position="1196"/>
        <end position="1223"/>
    </location>
</feature>
<evidence type="ECO:0000313" key="4">
    <source>
        <dbReference type="Proteomes" id="UP000276133"/>
    </source>
</evidence>
<feature type="coiled-coil region" evidence="1">
    <location>
        <begin position="1277"/>
        <end position="1311"/>
    </location>
</feature>